<accession>A0A6P6ANU4</accession>
<protein>
    <submittedName>
        <fullName evidence="4">Uncharacterized protein LOC111311375</fullName>
    </submittedName>
</protein>
<dbReference type="InterPro" id="IPR008972">
    <property type="entry name" value="Cupredoxin"/>
</dbReference>
<dbReference type="KEGG" id="dzi:111311375"/>
<evidence type="ECO:0000259" key="2">
    <source>
        <dbReference type="PROSITE" id="PS51485"/>
    </source>
</evidence>
<organism evidence="3 4">
    <name type="scientific">Durio zibethinus</name>
    <name type="common">Durian</name>
    <dbReference type="NCBI Taxonomy" id="66656"/>
    <lineage>
        <taxon>Eukaryota</taxon>
        <taxon>Viridiplantae</taxon>
        <taxon>Streptophyta</taxon>
        <taxon>Embryophyta</taxon>
        <taxon>Tracheophyta</taxon>
        <taxon>Spermatophyta</taxon>
        <taxon>Magnoliopsida</taxon>
        <taxon>eudicotyledons</taxon>
        <taxon>Gunneridae</taxon>
        <taxon>Pentapetalae</taxon>
        <taxon>rosids</taxon>
        <taxon>malvids</taxon>
        <taxon>Malvales</taxon>
        <taxon>Malvaceae</taxon>
        <taxon>Helicteroideae</taxon>
        <taxon>Durio</taxon>
    </lineage>
</organism>
<feature type="signal peptide" evidence="1">
    <location>
        <begin position="1"/>
        <end position="27"/>
    </location>
</feature>
<feature type="chain" id="PRO_5027611093" evidence="1">
    <location>
        <begin position="28"/>
        <end position="138"/>
    </location>
</feature>
<dbReference type="PANTHER" id="PTHR34052:SF2">
    <property type="entry name" value="PLASTOCYANIN-LIKE DOMAIN PROTEIN"/>
    <property type="match status" value="1"/>
</dbReference>
<dbReference type="SUPFAM" id="SSF49503">
    <property type="entry name" value="Cupredoxins"/>
    <property type="match status" value="1"/>
</dbReference>
<dbReference type="InterPro" id="IPR003245">
    <property type="entry name" value="Phytocyanin_dom"/>
</dbReference>
<sequence>MASSGFSAQQIILLVAVAASLLAVIQAETIVVGGTENWRYGYNYTEWAANTAPFYFQDTLVFKYEDTPAHSVYLLPNLRSYLTCNFSDAKLLANPTQGQGDGFSFVLNQWRVLYFASAEGNDCEDGLMKLIVVPWPRN</sequence>
<dbReference type="AlphaFoldDB" id="A0A6P6ANU4"/>
<dbReference type="Pfam" id="PF02298">
    <property type="entry name" value="Cu_bind_like"/>
    <property type="match status" value="1"/>
</dbReference>
<name>A0A6P6ANU4_DURZI</name>
<dbReference type="GeneID" id="111311375"/>
<gene>
    <name evidence="4" type="primary">LOC111311375</name>
</gene>
<dbReference type="PANTHER" id="PTHR34052">
    <property type="entry name" value="GLYCINE-RICH PROTEIN-LIKE"/>
    <property type="match status" value="1"/>
</dbReference>
<dbReference type="OrthoDB" id="1839683at2759"/>
<keyword evidence="3" id="KW-1185">Reference proteome</keyword>
<evidence type="ECO:0000313" key="3">
    <source>
        <dbReference type="Proteomes" id="UP000515121"/>
    </source>
</evidence>
<evidence type="ECO:0000313" key="4">
    <source>
        <dbReference type="RefSeq" id="XP_022766485.1"/>
    </source>
</evidence>
<keyword evidence="1" id="KW-0732">Signal</keyword>
<dbReference type="RefSeq" id="XP_022766485.1">
    <property type="nucleotide sequence ID" value="XM_022910750.1"/>
</dbReference>
<dbReference type="Gene3D" id="2.60.40.420">
    <property type="entry name" value="Cupredoxins - blue copper proteins"/>
    <property type="match status" value="1"/>
</dbReference>
<proteinExistence type="predicted"/>
<evidence type="ECO:0000256" key="1">
    <source>
        <dbReference type="SAM" id="SignalP"/>
    </source>
</evidence>
<dbReference type="PROSITE" id="PS51485">
    <property type="entry name" value="PHYTOCYANIN"/>
    <property type="match status" value="1"/>
</dbReference>
<feature type="domain" description="Phytocyanin" evidence="2">
    <location>
        <begin position="28"/>
        <end position="136"/>
    </location>
</feature>
<dbReference type="GO" id="GO:0009055">
    <property type="term" value="F:electron transfer activity"/>
    <property type="evidence" value="ECO:0007669"/>
    <property type="project" value="InterPro"/>
</dbReference>
<reference evidence="4" key="1">
    <citation type="submission" date="2025-08" db="UniProtKB">
        <authorList>
            <consortium name="RefSeq"/>
        </authorList>
    </citation>
    <scope>IDENTIFICATION</scope>
    <source>
        <tissue evidence="4">Fruit stalk</tissue>
    </source>
</reference>
<dbReference type="Proteomes" id="UP000515121">
    <property type="component" value="Unplaced"/>
</dbReference>